<keyword evidence="10" id="KW-0269">Exonuclease</keyword>
<dbReference type="InterPro" id="IPR011545">
    <property type="entry name" value="DEAD/DEAH_box_helicase_dom"/>
</dbReference>
<evidence type="ECO:0000256" key="5">
    <source>
        <dbReference type="ARBA" id="ARBA00038058"/>
    </source>
</evidence>
<dbReference type="GO" id="GO:0006139">
    <property type="term" value="P:nucleobase-containing compound metabolic process"/>
    <property type="evidence" value="ECO:0007669"/>
    <property type="project" value="InterPro"/>
</dbReference>
<keyword evidence="10" id="KW-0540">Nuclease</keyword>
<evidence type="ECO:0000313" key="11">
    <source>
        <dbReference type="Proteomes" id="UP000042527"/>
    </source>
</evidence>
<name>A0A0B7GWM6_TREPH</name>
<dbReference type="EMBL" id="CDNC01000005">
    <property type="protein sequence ID" value="CEM61021.1"/>
    <property type="molecule type" value="Genomic_DNA"/>
</dbReference>
<keyword evidence="3" id="KW-0378">Hydrolase</keyword>
<keyword evidence="10" id="KW-0347">Helicase</keyword>
<dbReference type="EC" id="5.6.2.3" evidence="6"/>
<dbReference type="SMART" id="SM00491">
    <property type="entry name" value="HELICc2"/>
    <property type="match status" value="1"/>
</dbReference>
<dbReference type="GO" id="GO:0043139">
    <property type="term" value="F:5'-3' DNA helicase activity"/>
    <property type="evidence" value="ECO:0007669"/>
    <property type="project" value="UniProtKB-EC"/>
</dbReference>
<evidence type="ECO:0000256" key="4">
    <source>
        <dbReference type="ARBA" id="ARBA00022840"/>
    </source>
</evidence>
<feature type="region of interest" description="Disordered" evidence="8">
    <location>
        <begin position="1"/>
        <end position="24"/>
    </location>
</feature>
<dbReference type="InterPro" id="IPR006555">
    <property type="entry name" value="ATP-dep_Helicase_C"/>
</dbReference>
<evidence type="ECO:0000256" key="8">
    <source>
        <dbReference type="SAM" id="MobiDB-lite"/>
    </source>
</evidence>
<gene>
    <name evidence="10" type="ORF">TPHV1_130059</name>
</gene>
<proteinExistence type="inferred from homology"/>
<comment type="catalytic activity">
    <reaction evidence="7">
        <text>ATP + H2O = ADP + phosphate + H(+)</text>
        <dbReference type="Rhea" id="RHEA:13065"/>
        <dbReference type="ChEBI" id="CHEBI:15377"/>
        <dbReference type="ChEBI" id="CHEBI:15378"/>
        <dbReference type="ChEBI" id="CHEBI:30616"/>
        <dbReference type="ChEBI" id="CHEBI:43474"/>
        <dbReference type="ChEBI" id="CHEBI:456216"/>
        <dbReference type="EC" id="5.6.2.3"/>
    </reaction>
</comment>
<dbReference type="PANTHER" id="PTHR11472">
    <property type="entry name" value="DNA REPAIR DEAD HELICASE RAD3/XP-D SUBFAMILY MEMBER"/>
    <property type="match status" value="1"/>
</dbReference>
<reference evidence="11" key="1">
    <citation type="submission" date="2015-01" db="EMBL/GenBank/DDBJ databases">
        <authorList>
            <person name="Manzoor Shahid"/>
            <person name="Zubair Saima"/>
        </authorList>
    </citation>
    <scope>NUCLEOTIDE SEQUENCE [LARGE SCALE GENOMIC DNA]</scope>
    <source>
        <strain evidence="11">V1</strain>
    </source>
</reference>
<dbReference type="InterPro" id="IPR045028">
    <property type="entry name" value="DinG/Rad3-like"/>
</dbReference>
<dbReference type="PROSITE" id="PS51193">
    <property type="entry name" value="HELICASE_ATP_BIND_2"/>
    <property type="match status" value="1"/>
</dbReference>
<comment type="cofactor">
    <cofactor evidence="1">
        <name>[4Fe-4S] cluster</name>
        <dbReference type="ChEBI" id="CHEBI:49883"/>
    </cofactor>
</comment>
<dbReference type="InterPro" id="IPR014013">
    <property type="entry name" value="Helic_SF1/SF2_ATP-bd_DinG/Rad3"/>
</dbReference>
<evidence type="ECO:0000256" key="1">
    <source>
        <dbReference type="ARBA" id="ARBA00001966"/>
    </source>
</evidence>
<dbReference type="InterPro" id="IPR027417">
    <property type="entry name" value="P-loop_NTPase"/>
</dbReference>
<evidence type="ECO:0000259" key="9">
    <source>
        <dbReference type="PROSITE" id="PS51193"/>
    </source>
</evidence>
<dbReference type="GO" id="GO:0004527">
    <property type="term" value="F:exonuclease activity"/>
    <property type="evidence" value="ECO:0007669"/>
    <property type="project" value="UniProtKB-KW"/>
</dbReference>
<feature type="compositionally biased region" description="Acidic residues" evidence="8">
    <location>
        <begin position="15"/>
        <end position="24"/>
    </location>
</feature>
<dbReference type="GO" id="GO:0016818">
    <property type="term" value="F:hydrolase activity, acting on acid anhydrides, in phosphorus-containing anhydrides"/>
    <property type="evidence" value="ECO:0007669"/>
    <property type="project" value="InterPro"/>
</dbReference>
<keyword evidence="4" id="KW-0067">ATP-binding</keyword>
<keyword evidence="2" id="KW-0547">Nucleotide-binding</keyword>
<dbReference type="AlphaFoldDB" id="A0A0B7GWM6"/>
<organism evidence="10 11">
    <name type="scientific">Treponema phagedenis</name>
    <dbReference type="NCBI Taxonomy" id="162"/>
    <lineage>
        <taxon>Bacteria</taxon>
        <taxon>Pseudomonadati</taxon>
        <taxon>Spirochaetota</taxon>
        <taxon>Spirochaetia</taxon>
        <taxon>Spirochaetales</taxon>
        <taxon>Treponemataceae</taxon>
        <taxon>Treponema</taxon>
    </lineage>
</organism>
<dbReference type="GO" id="GO:0005524">
    <property type="term" value="F:ATP binding"/>
    <property type="evidence" value="ECO:0007669"/>
    <property type="project" value="UniProtKB-KW"/>
</dbReference>
<dbReference type="SMART" id="SM00487">
    <property type="entry name" value="DEXDc"/>
    <property type="match status" value="1"/>
</dbReference>
<dbReference type="SUPFAM" id="SSF52540">
    <property type="entry name" value="P-loop containing nucleoside triphosphate hydrolases"/>
    <property type="match status" value="1"/>
</dbReference>
<dbReference type="Proteomes" id="UP000042527">
    <property type="component" value="Unassembled WGS sequence"/>
</dbReference>
<dbReference type="PANTHER" id="PTHR11472:SF34">
    <property type="entry name" value="REGULATOR OF TELOMERE ELONGATION HELICASE 1"/>
    <property type="match status" value="1"/>
</dbReference>
<sequence length="768" mass="86974">MKNSAKLFGKHFDPSDTEENSFDDFSDDGYRDVDNFGELNDFSDEAYHDSVNDYDVESSEIFYDTESDEDSEPVIIPLDTAQIVEYLDETGSFASFFERYEVRHAQLDLTEEIANCFNNDSIGVFEAGTGVGKSLAYLIPAIKWALQNKERVVISTGTINLQQQLMEKDLPSAKKIIGKEAKDLKVLLLKGRHNYLCIRRLMQALQEPDLFNDDYDEIKKIQAWAATSADGSKAEMPFVPSDKVWAKVCAESDNCLGRRCPYYADSFVMKLKKEAAKASLLIVNHHLLFADLAARYEGYGYQTTAVLPPFKRLIFDEAHTMEDAAQSFFSKTFSQFELQRQINALYRHKKGKPIGVLPKLITIAHADEIVPEITKTLFELQTAYAVLDSEALPLCSSGAISFQQMLPYQRDALTQKLSAVRRNLEIVIQHFTALIDTVSDDEQSEDTVQDAKLILWRFRELKETAESFEQWKKLSEKVFWIEKIRSAQKETVRFHQTPLNLASLLHDAVFFPMRTVICLSATLKIGESFDYWLNRTGLNLPIDAPLITKTFPSPFPYKRNVLLNVPIDAPPPDDKEFQNWINKAIAEMIELSGGKTLVLFTSYESLKTACAHARAALKDTDLLILQQGEDDRSRLLNFFKENVSSSLFATTSFWAGIDVPGESLTHVILVKLPFSVPTDPVFKAKADAIDSAGGSSFMSLSVPEAVIQFRQGFGRLMRSQSDRGIVTLLDKRVIAKRYGQIFITSLPETRQCFDSFKNILYNIENFLF</sequence>
<evidence type="ECO:0000256" key="3">
    <source>
        <dbReference type="ARBA" id="ARBA00022801"/>
    </source>
</evidence>
<protein>
    <recommendedName>
        <fullName evidence="6">DNA 5'-3' helicase</fullName>
        <ecNumber evidence="6">5.6.2.3</ecNumber>
    </recommendedName>
</protein>
<dbReference type="InterPro" id="IPR014001">
    <property type="entry name" value="Helicase_ATP-bd"/>
</dbReference>
<evidence type="ECO:0000256" key="2">
    <source>
        <dbReference type="ARBA" id="ARBA00022741"/>
    </source>
</evidence>
<evidence type="ECO:0000313" key="10">
    <source>
        <dbReference type="EMBL" id="CEM61021.1"/>
    </source>
</evidence>
<keyword evidence="11" id="KW-1185">Reference proteome</keyword>
<dbReference type="Pfam" id="PF00270">
    <property type="entry name" value="DEAD"/>
    <property type="match status" value="1"/>
</dbReference>
<evidence type="ECO:0000256" key="7">
    <source>
        <dbReference type="ARBA" id="ARBA00048954"/>
    </source>
</evidence>
<evidence type="ECO:0000256" key="6">
    <source>
        <dbReference type="ARBA" id="ARBA00044969"/>
    </source>
</evidence>
<dbReference type="OrthoDB" id="9803913at2"/>
<dbReference type="Gene3D" id="3.40.50.300">
    <property type="entry name" value="P-loop containing nucleotide triphosphate hydrolases"/>
    <property type="match status" value="2"/>
</dbReference>
<dbReference type="Pfam" id="PF13307">
    <property type="entry name" value="Helicase_C_2"/>
    <property type="match status" value="1"/>
</dbReference>
<feature type="domain" description="Helicase ATP-binding" evidence="9">
    <location>
        <begin position="92"/>
        <end position="384"/>
    </location>
</feature>
<accession>A0A0B7GWM6</accession>
<dbReference type="GO" id="GO:0003676">
    <property type="term" value="F:nucleic acid binding"/>
    <property type="evidence" value="ECO:0007669"/>
    <property type="project" value="InterPro"/>
</dbReference>
<comment type="similarity">
    <text evidence="5">Belongs to the helicase family. DinG subfamily.</text>
</comment>